<dbReference type="SMART" id="SM00256">
    <property type="entry name" value="FBOX"/>
    <property type="match status" value="1"/>
</dbReference>
<evidence type="ECO:0000259" key="1">
    <source>
        <dbReference type="PROSITE" id="PS50181"/>
    </source>
</evidence>
<gene>
    <name evidence="2" type="ORF">COLO4_19182</name>
</gene>
<dbReference type="InterPro" id="IPR001810">
    <property type="entry name" value="F-box_dom"/>
</dbReference>
<dbReference type="PROSITE" id="PS50181">
    <property type="entry name" value="FBOX"/>
    <property type="match status" value="1"/>
</dbReference>
<dbReference type="STRING" id="93759.A0A1R3J6F7"/>
<keyword evidence="3" id="KW-1185">Reference proteome</keyword>
<dbReference type="PANTHER" id="PTHR31672">
    <property type="entry name" value="BNACNNG10540D PROTEIN"/>
    <property type="match status" value="1"/>
</dbReference>
<dbReference type="InterPro" id="IPR006527">
    <property type="entry name" value="F-box-assoc_dom_typ1"/>
</dbReference>
<dbReference type="NCBIfam" id="TIGR01640">
    <property type="entry name" value="F_box_assoc_1"/>
    <property type="match status" value="1"/>
</dbReference>
<sequence>MSSSSFGLPQELFLDILFRLPIEDLVRCTAVCKPWNSSIKNPTFISTHLEKAISSNNSSTDNRRLLFRLCTTQPKPNPIDKSDVAYVEHYSLRFDNKNVAEYKQLHFPANKFRSVDGCFRIAGSYNGLVCLVDDMTCYADHFILWNPTIQKAVRTARPTVNYFSHGPFEAFHGFGFDSETNDYKLLRYVHLDHNRKFEVIVEAEVYSLNSNSWKVITDITPSYGICSPFRKIYGNSFVNGAIHLLAYDRKEGYGYMARHRNLILAYDVSREVFREMELPDYFSDEYVRLNDTEILKYGESSIAVMTDDSERREIYLWVMKEYGEASSWTKVWVEDWWGSVLKVLSFRNNEEVFVIMRDGWIGLCDLKRKHFEYVGDEGDGVQSILSRRGYPAVDSFVESLVLLDKATPLWNVIDASSSPDVDDDDDDDDSSDE</sequence>
<evidence type="ECO:0000313" key="2">
    <source>
        <dbReference type="EMBL" id="OMO90428.1"/>
    </source>
</evidence>
<dbReference type="Pfam" id="PF12937">
    <property type="entry name" value="F-box-like"/>
    <property type="match status" value="1"/>
</dbReference>
<name>A0A1R3J6F7_9ROSI</name>
<dbReference type="CDD" id="cd22157">
    <property type="entry name" value="F-box_AtFBW1-like"/>
    <property type="match status" value="1"/>
</dbReference>
<dbReference type="InterPro" id="IPR017451">
    <property type="entry name" value="F-box-assoc_interact_dom"/>
</dbReference>
<dbReference type="Pfam" id="PF07734">
    <property type="entry name" value="FBA_1"/>
    <property type="match status" value="1"/>
</dbReference>
<comment type="caution">
    <text evidence="2">The sequence shown here is derived from an EMBL/GenBank/DDBJ whole genome shotgun (WGS) entry which is preliminary data.</text>
</comment>
<dbReference type="InterPro" id="IPR036047">
    <property type="entry name" value="F-box-like_dom_sf"/>
</dbReference>
<organism evidence="2 3">
    <name type="scientific">Corchorus olitorius</name>
    <dbReference type="NCBI Taxonomy" id="93759"/>
    <lineage>
        <taxon>Eukaryota</taxon>
        <taxon>Viridiplantae</taxon>
        <taxon>Streptophyta</taxon>
        <taxon>Embryophyta</taxon>
        <taxon>Tracheophyta</taxon>
        <taxon>Spermatophyta</taxon>
        <taxon>Magnoliopsida</taxon>
        <taxon>eudicotyledons</taxon>
        <taxon>Gunneridae</taxon>
        <taxon>Pentapetalae</taxon>
        <taxon>rosids</taxon>
        <taxon>malvids</taxon>
        <taxon>Malvales</taxon>
        <taxon>Malvaceae</taxon>
        <taxon>Grewioideae</taxon>
        <taxon>Apeibeae</taxon>
        <taxon>Corchorus</taxon>
    </lineage>
</organism>
<dbReference type="EMBL" id="AWUE01016554">
    <property type="protein sequence ID" value="OMO90428.1"/>
    <property type="molecule type" value="Genomic_DNA"/>
</dbReference>
<accession>A0A1R3J6F7</accession>
<dbReference type="SUPFAM" id="SSF81383">
    <property type="entry name" value="F-box domain"/>
    <property type="match status" value="1"/>
</dbReference>
<dbReference type="Proteomes" id="UP000187203">
    <property type="component" value="Unassembled WGS sequence"/>
</dbReference>
<dbReference type="AlphaFoldDB" id="A0A1R3J6F7"/>
<proteinExistence type="predicted"/>
<evidence type="ECO:0000313" key="3">
    <source>
        <dbReference type="Proteomes" id="UP000187203"/>
    </source>
</evidence>
<protein>
    <recommendedName>
        <fullName evidence="1">F-box domain-containing protein</fullName>
    </recommendedName>
</protein>
<dbReference type="OrthoDB" id="5314306at2759"/>
<dbReference type="PANTHER" id="PTHR31672:SF13">
    <property type="entry name" value="F-BOX PROTEIN CPR30-LIKE"/>
    <property type="match status" value="1"/>
</dbReference>
<feature type="domain" description="F-box" evidence="1">
    <location>
        <begin position="2"/>
        <end position="52"/>
    </location>
</feature>
<reference evidence="3" key="1">
    <citation type="submission" date="2013-09" db="EMBL/GenBank/DDBJ databases">
        <title>Corchorus olitorius genome sequencing.</title>
        <authorList>
            <person name="Alam M."/>
            <person name="Haque M.S."/>
            <person name="Islam M.S."/>
            <person name="Emdad E.M."/>
            <person name="Islam M.M."/>
            <person name="Ahmed B."/>
            <person name="Halim A."/>
            <person name="Hossen Q.M.M."/>
            <person name="Hossain M.Z."/>
            <person name="Ahmed R."/>
            <person name="Khan M.M."/>
            <person name="Islam R."/>
            <person name="Rashid M.M."/>
            <person name="Khan S.A."/>
            <person name="Rahman M.S."/>
            <person name="Alam M."/>
            <person name="Yahiya A.S."/>
            <person name="Khan M.S."/>
            <person name="Azam M.S."/>
            <person name="Haque T."/>
            <person name="Lashkar M.Z.H."/>
            <person name="Akhand A.I."/>
            <person name="Morshed G."/>
            <person name="Roy S."/>
            <person name="Uddin K.S."/>
            <person name="Rabeya T."/>
            <person name="Hossain A.S."/>
            <person name="Chowdhury A."/>
            <person name="Snigdha A.R."/>
            <person name="Mortoza M.S."/>
            <person name="Matin S.A."/>
            <person name="Hoque S.M.E."/>
            <person name="Islam M.K."/>
            <person name="Roy D.K."/>
            <person name="Haider R."/>
            <person name="Moosa M.M."/>
            <person name="Elias S.M."/>
            <person name="Hasan A.M."/>
            <person name="Jahan S."/>
            <person name="Shafiuddin M."/>
            <person name="Mahmood N."/>
            <person name="Shommy N.S."/>
        </authorList>
    </citation>
    <scope>NUCLEOTIDE SEQUENCE [LARGE SCALE GENOMIC DNA]</scope>
    <source>
        <strain evidence="3">cv. O-4</strain>
    </source>
</reference>
<dbReference type="Gene3D" id="1.20.1280.50">
    <property type="match status" value="1"/>
</dbReference>
<dbReference type="InterPro" id="IPR050796">
    <property type="entry name" value="SCF_F-box_component"/>
</dbReference>